<dbReference type="EMBL" id="QICQ01000011">
    <property type="protein sequence ID" value="PXV81575.1"/>
    <property type="molecule type" value="Genomic_DNA"/>
</dbReference>
<accession>A0ABX5M778</accession>
<comment type="caution">
    <text evidence="1">The sequence shown here is derived from an EMBL/GenBank/DDBJ whole genome shotgun (WGS) entry which is preliminary data.</text>
</comment>
<dbReference type="Proteomes" id="UP000247780">
    <property type="component" value="Unassembled WGS sequence"/>
</dbReference>
<sequence length="57" mass="6246">MVVDRSKAAFQRQIKSDAVVEQLALNCQIGALCIECTAVTVQQCQDLNKSLPIGIQR</sequence>
<name>A0ABX5M778_9PROT</name>
<reference evidence="1 2" key="1">
    <citation type="submission" date="2018-04" db="EMBL/GenBank/DDBJ databases">
        <title>Active sludge and wastewater microbial communities from Klosterneuburg, Austria.</title>
        <authorList>
            <person name="Wagner M."/>
        </authorList>
    </citation>
    <scope>NUCLEOTIDE SEQUENCE [LARGE SCALE GENOMIC DNA]</scope>
    <source>
        <strain evidence="1 2">Nm 57</strain>
    </source>
</reference>
<organism evidence="1 2">
    <name type="scientific">Nitrosomonas eutropha</name>
    <dbReference type="NCBI Taxonomy" id="916"/>
    <lineage>
        <taxon>Bacteria</taxon>
        <taxon>Pseudomonadati</taxon>
        <taxon>Pseudomonadota</taxon>
        <taxon>Betaproteobacteria</taxon>
        <taxon>Nitrosomonadales</taxon>
        <taxon>Nitrosomonadaceae</taxon>
        <taxon>Nitrosomonas</taxon>
    </lineage>
</organism>
<gene>
    <name evidence="1" type="ORF">C8R14_11117</name>
</gene>
<keyword evidence="2" id="KW-1185">Reference proteome</keyword>
<dbReference type="RefSeq" id="WP_207204468.1">
    <property type="nucleotide sequence ID" value="NZ_FNNM01000036.1"/>
</dbReference>
<proteinExistence type="predicted"/>
<evidence type="ECO:0000313" key="1">
    <source>
        <dbReference type="EMBL" id="PXV81575.1"/>
    </source>
</evidence>
<protein>
    <submittedName>
        <fullName evidence="1">Uncharacterized protein</fullName>
    </submittedName>
</protein>
<evidence type="ECO:0000313" key="2">
    <source>
        <dbReference type="Proteomes" id="UP000247780"/>
    </source>
</evidence>